<dbReference type="Proteomes" id="UP001501475">
    <property type="component" value="Unassembled WGS sequence"/>
</dbReference>
<reference evidence="2" key="1">
    <citation type="journal article" date="2019" name="Int. J. Syst. Evol. Microbiol.">
        <title>The Global Catalogue of Microorganisms (GCM) 10K type strain sequencing project: providing services to taxonomists for standard genome sequencing and annotation.</title>
        <authorList>
            <consortium name="The Broad Institute Genomics Platform"/>
            <consortium name="The Broad Institute Genome Sequencing Center for Infectious Disease"/>
            <person name="Wu L."/>
            <person name="Ma J."/>
        </authorList>
    </citation>
    <scope>NUCLEOTIDE SEQUENCE [LARGE SCALE GENOMIC DNA]</scope>
    <source>
        <strain evidence="2">JCM 15591</strain>
    </source>
</reference>
<evidence type="ECO:0000313" key="2">
    <source>
        <dbReference type="Proteomes" id="UP001501475"/>
    </source>
</evidence>
<dbReference type="Gene3D" id="3.40.50.720">
    <property type="entry name" value="NAD(P)-binding Rossmann-like Domain"/>
    <property type="match status" value="1"/>
</dbReference>
<evidence type="ECO:0000313" key="1">
    <source>
        <dbReference type="EMBL" id="GAA1761859.1"/>
    </source>
</evidence>
<evidence type="ECO:0008006" key="3">
    <source>
        <dbReference type="Google" id="ProtNLM"/>
    </source>
</evidence>
<accession>A0ABP4WSE9</accession>
<dbReference type="EMBL" id="BAAAPN010000049">
    <property type="protein sequence ID" value="GAA1761859.1"/>
    <property type="molecule type" value="Genomic_DNA"/>
</dbReference>
<proteinExistence type="predicted"/>
<organism evidence="1 2">
    <name type="scientific">Nostocoides vanveenii</name>
    <dbReference type="NCBI Taxonomy" id="330835"/>
    <lineage>
        <taxon>Bacteria</taxon>
        <taxon>Bacillati</taxon>
        <taxon>Actinomycetota</taxon>
        <taxon>Actinomycetes</taxon>
        <taxon>Micrococcales</taxon>
        <taxon>Intrasporangiaceae</taxon>
        <taxon>Nostocoides</taxon>
    </lineage>
</organism>
<comment type="caution">
    <text evidence="1">The sequence shown here is derived from an EMBL/GenBank/DDBJ whole genome shotgun (WGS) entry which is preliminary data.</text>
</comment>
<gene>
    <name evidence="1" type="ORF">GCM10009810_21540</name>
</gene>
<dbReference type="RefSeq" id="WP_344065947.1">
    <property type="nucleotide sequence ID" value="NZ_BAAAPN010000049.1"/>
</dbReference>
<sequence>MQAWPRLVSSLPPLTRLDGSIQFGLDPSTGIRLTGLTETEVSWIRELDGGHDPLREGRRLGLQESRLTAILRALRDHDLLAEAAGVGARSHDHRAEGRPARRAAARVWVQGRGLTSARLADLLRADGVGKVERFAEPDDTRGQRRNPSLAILVSETPVSGAQARAWLGRRIPHLPVVVTARSATVGPLILADGSPCLRCVELGRTARDPSWRTLAAQSEIHAAGEISAADDGLGAIAAGLAATIARAFLDGRPPARGVAIDIGSPWPSTRQHRWSAHPDCAACCAKA</sequence>
<keyword evidence="2" id="KW-1185">Reference proteome</keyword>
<name>A0ABP4WSE9_9MICO</name>
<protein>
    <recommendedName>
        <fullName evidence="3">Bacteriocin biosynthesis cyclodehydratase domain-containing protein</fullName>
    </recommendedName>
</protein>